<sequence>MGKITLPFVLRNKLTSMVILGKRSFLLLLLTTLSFVTSIFAQDYANSDFEVLYQPSSSTATPIDPDVGIGSGNEAFNEIGITALGSGTNSVQVTINLPPGVTYITGTASIVGQSTSAAGAYTIADVMPVNSTNPVFEINKGAAAVNWGVGEFVNFIFQRTANCLAVEHSEAEGTFKDYVALSYSGGLGSGEDTNPNSGTYNLVAPSLQVDGPILSLPAVVGGVHEREVVDINAGNSGVVEAYHEVFLGDDILNYQLFYLDLTTPLTPDDPNANPLVFRFNMTDPNMAFGTGNGMFENGDGIFDDGEDLVFTERFSLASCGNSTADTNVTHKSGWDCFLSDPVVGSVLFGGDLPTLVFNVVDNPRELCGSNTVRVEITNTGVGPAAWAKDVRLSFGLGSNNQLLNIDYNNNNRWSSGYYDQKIFTNFRIGGTDVSGNISGWQPVSAAYQPSGDTQMLAEDTLTADPDGPNAGFSNLDNDIYFDDIAPGHTVILEYDITFVDDDQFMCSSGDDRLQDWEHIYLNAIARTQCDVSRISGTDLGYGNLARDYQVPTLREQDTDTTDGAVFEVAINPYFINAGTDYKHNGHAILNTNADNEMVVSIEVPAGVVLAPGADSAFSQDPVSGVVTYTTTDLQEGYSNRLGGAGTTDKFVRFPLIAYCGVTNPIVIPYKTTYNWYDSLGNICKTNEVHCDNFLPILLHNCDPCQGPNITAFDSYRITPGYTDDTMMSLVNLDPAIHELDIYLAGDDMRVEAEGFMNSSAGGIVGDDLHFRQKYDLPDASATHLGQETISFIEGQVYFKDASTGLTTAVTTLDPPVIIPDPTPGAVNSFIADFDFSNAITTLDSGTVDNNDEFFVLMDWHFKVDTYYADNYNVMGFRGRFFTIEPTHPNANTTTGELTCDDWGDSVEFTRPFMRTAGKNEVFANCDELEAIDYNNYIRGSVGHVHPGEYRPFNAIKQIDYFVPDGVRVLDASQSTSVGTYRASDGDLLLVQQDDNHWRATPVAGSDYRDTDQRATASYRTTLTLKGTCELEEATTMDVFTTMDLYSWAHNVYADPSKYGEDLSRIQNVVFTDDGLDSNDQINAAGNTDAGVEVTLNYSPPTYNFQPLVGSSTDGYGPEAFFDLQIVNTSGSTIDYHWIKVPAGVITVTNAYLDVNADGTGGGTPVNNISDIFIDSAGNSYVNVGSVAVGATKNIRIAGSYDTCEVNVVDFYLGYDCDAYPADYETATDFCYKEIATISLIPASALVQQEIVVQPISAVDNCTPFEITLEYNSGLNGTVVDFIATLEPFGGTSALDIISVEVQYPLATLPWNDITGTVVDNGTTYVVDISNPAMDEYGGLPGTGAVGSSTTERKAQLRFMLQTTCDYQSNAPIGFKINGNAACGEPASGDNARVLSNGITIDGLQSPYRAFPEVTIADPIDGCGANFLVVDKSTIKNINGSPAAVTGTEDFAKVTIPAGLSYVPGTLQNTGGGTHPMMISSEMTNELIVQYPQGMMDDDSIEFSFEVTPINGVCSDAASVEVSNYIESSGSNCATNGGVSCSEAIIQTGSKVQDVAIRKPSPATLNSSDAVLTETASAFAYVLASITIENTGDLDMPAGAEYDFYCADASGNPVGSSIYTGNLVGAIPANGSLTEAIQFNGSEGCDETTGIVFVMEPSDANCMCGPTQIPMALLRTPIQAMPDDFVTAIDQSIHISLFGINDGFGDDHDDEDILGEGNTVVSSYTQPANGTVIVDPDGTMHFTPAPGWSGETSFEYTITDEDGNTSTTTVTIRIPMGPEAVDDEDLLNPAGPVTMDTLIGDNDIADTIADPSNAIDPATVNFVDPNATDSNGDGFNDTLVVPGEGTWTVSLTGEVMFVPVTGFTADPTPINYVVNDLGGLTSVNEATLTITYVKVPPVPQDDYDLDNVAGSNVTIDLFANNQDPNNPNPLIDSDADGTVDITSVSLIIPSGATGITVVDGNVTGFDVPGEGTWSLNPFNGEVTFIPLSTFTGNPTPIDYTIRDNDGNINLPGDNATITITYLCDLDAPTSPDVTPMFCVSDGSTLSDLVVDNIPAGASLVWYDSSGNVLSNTTALSNGVMYYAGFAEAAPSTCMSDVADRLQFTVTVSPEPEDPNGDTLQEFCESDMATLTLEDLEVTTDGQTLTLNYYDTLADYNADPKVPLPSTTLLTALTDDLVVISQTNAAGCESIDLLTVIVSFVPTANPGTDATVTATCDPVDLFAALGTADSGGTWSPNLIGGMFDPTVNPSGVYTYTINGDAPCSDVSAAVTVTNDWPTSDCDGDGVTNEQEIIDGTDPTEVCDFVDTNMTLPPSAEWNMLDCDGDGDSNATDSEPNNPCVFTAGSTADTSNPVWQAADCDGDGETNGFENDNGSDPTDPCSISGLPTIPLAGDPNYSVWAAADCDGDGDPNGTDTEPYNPCVFAVGSTADTSNAIWQAADCDGDGETNGFEDTNGSDPTDPCSVSGVPTAPRPSDPNYVVWAAADCDGDGETNGTEILNGTNPFNPCSVTNGTVQVDPAMPGTPEQTAYDIWAAEDCDGDGTSNGTDPAPYNPCVDDGTIGDEDRLNPIWQAADCDGDGDPNGTDVAPYDPCVFAAGSVADTSNPIWQAADCDGDGDPNSTDPDISNPCVFTAGSVPDTTSAIWQPQIVMETERPTEQR</sequence>
<dbReference type="Pfam" id="PF19076">
    <property type="entry name" value="CshA_repeat"/>
    <property type="match status" value="1"/>
</dbReference>
<feature type="region of interest" description="Disordered" evidence="1">
    <location>
        <begin position="2321"/>
        <end position="2351"/>
    </location>
</feature>
<dbReference type="Pfam" id="PF17963">
    <property type="entry name" value="Big_9"/>
    <property type="match status" value="1"/>
</dbReference>
<evidence type="ECO:0000256" key="1">
    <source>
        <dbReference type="SAM" id="MobiDB-lite"/>
    </source>
</evidence>
<protein>
    <recommendedName>
        <fullName evidence="2">CshA domain-containing protein</fullName>
    </recommendedName>
</protein>
<organism evidence="3 4">
    <name type="scientific">Patiriisocius marinus</name>
    <dbReference type="NCBI Taxonomy" id="1397112"/>
    <lineage>
        <taxon>Bacteria</taxon>
        <taxon>Pseudomonadati</taxon>
        <taxon>Bacteroidota</taxon>
        <taxon>Flavobacteriia</taxon>
        <taxon>Flavobacteriales</taxon>
        <taxon>Flavobacteriaceae</taxon>
        <taxon>Patiriisocius</taxon>
    </lineage>
</organism>
<keyword evidence="4" id="KW-1185">Reference proteome</keyword>
<accession>A0A5J4ISH7</accession>
<evidence type="ECO:0000313" key="4">
    <source>
        <dbReference type="Proteomes" id="UP000326509"/>
    </source>
</evidence>
<comment type="caution">
    <text evidence="3">The sequence shown here is derived from an EMBL/GenBank/DDBJ whole genome shotgun (WGS) entry which is preliminary data.</text>
</comment>
<feature type="domain" description="CshA" evidence="2">
    <location>
        <begin position="1946"/>
        <end position="2006"/>
    </location>
</feature>
<dbReference type="Gene3D" id="2.60.40.3440">
    <property type="match status" value="1"/>
</dbReference>
<evidence type="ECO:0000313" key="3">
    <source>
        <dbReference type="EMBL" id="GER60965.1"/>
    </source>
</evidence>
<dbReference type="Proteomes" id="UP000326509">
    <property type="component" value="Unassembled WGS sequence"/>
</dbReference>
<dbReference type="OrthoDB" id="9805017at2"/>
<dbReference type="InterPro" id="IPR026395">
    <property type="entry name" value="CshA_fibril"/>
</dbReference>
<gene>
    <name evidence="3" type="ORF">ULMA_30730</name>
</gene>
<proteinExistence type="predicted"/>
<dbReference type="RefSeq" id="WP_151675392.1">
    <property type="nucleotide sequence ID" value="NZ_BKCG01000013.1"/>
</dbReference>
<name>A0A5J4ISH7_9FLAO</name>
<evidence type="ECO:0000259" key="2">
    <source>
        <dbReference type="Pfam" id="PF19076"/>
    </source>
</evidence>
<feature type="region of interest" description="Disordered" evidence="1">
    <location>
        <begin position="2444"/>
        <end position="2474"/>
    </location>
</feature>
<reference evidence="3 4" key="1">
    <citation type="submission" date="2019-08" db="EMBL/GenBank/DDBJ databases">
        <title>Draft genome sequence of Ulvibacter marinus type strain NBRC 109484.</title>
        <authorList>
            <person name="Kawano K."/>
            <person name="Ushijima N."/>
            <person name="Kihara M."/>
            <person name="Itoh H."/>
        </authorList>
    </citation>
    <scope>NUCLEOTIDE SEQUENCE [LARGE SCALE GENOMIC DNA]</scope>
    <source>
        <strain evidence="3 4">NBRC 109484</strain>
    </source>
</reference>
<feature type="compositionally biased region" description="Polar residues" evidence="1">
    <location>
        <begin position="2341"/>
        <end position="2351"/>
    </location>
</feature>
<dbReference type="EMBL" id="BKCG01000013">
    <property type="protein sequence ID" value="GER60965.1"/>
    <property type="molecule type" value="Genomic_DNA"/>
</dbReference>